<dbReference type="PANTHER" id="PTHR10622:SF12">
    <property type="entry name" value="HET DOMAIN-CONTAINING PROTEIN"/>
    <property type="match status" value="1"/>
</dbReference>
<evidence type="ECO:0000259" key="2">
    <source>
        <dbReference type="Pfam" id="PF26640"/>
    </source>
</evidence>
<dbReference type="EMBL" id="JAQQWK010000006">
    <property type="protein sequence ID" value="KAK8039695.1"/>
    <property type="molecule type" value="Genomic_DNA"/>
</dbReference>
<reference evidence="3 4" key="1">
    <citation type="submission" date="2023-01" db="EMBL/GenBank/DDBJ databases">
        <title>Analysis of 21 Apiospora genomes using comparative genomics revels a genus with tremendous synthesis potential of carbohydrate active enzymes and secondary metabolites.</title>
        <authorList>
            <person name="Sorensen T."/>
        </authorList>
    </citation>
    <scope>NUCLEOTIDE SEQUENCE [LARGE SCALE GENOMIC DNA]</scope>
    <source>
        <strain evidence="3 4">CBS 33761</strain>
    </source>
</reference>
<keyword evidence="4" id="KW-1185">Reference proteome</keyword>
<comment type="caution">
    <text evidence="3">The sequence shown here is derived from an EMBL/GenBank/DDBJ whole genome shotgun (WGS) entry which is preliminary data.</text>
</comment>
<proteinExistence type="predicted"/>
<dbReference type="Proteomes" id="UP001444661">
    <property type="component" value="Unassembled WGS sequence"/>
</dbReference>
<evidence type="ECO:0008006" key="5">
    <source>
        <dbReference type="Google" id="ProtNLM"/>
    </source>
</evidence>
<feature type="domain" description="DUF8212" evidence="2">
    <location>
        <begin position="226"/>
        <end position="263"/>
    </location>
</feature>
<evidence type="ECO:0000313" key="3">
    <source>
        <dbReference type="EMBL" id="KAK8039695.1"/>
    </source>
</evidence>
<dbReference type="PANTHER" id="PTHR10622">
    <property type="entry name" value="HET DOMAIN-CONTAINING PROTEIN"/>
    <property type="match status" value="1"/>
</dbReference>
<gene>
    <name evidence="3" type="ORF">PG993_008106</name>
</gene>
<feature type="domain" description="Heterokaryon incompatibility" evidence="1">
    <location>
        <begin position="24"/>
        <end position="114"/>
    </location>
</feature>
<evidence type="ECO:0000313" key="4">
    <source>
        <dbReference type="Proteomes" id="UP001444661"/>
    </source>
</evidence>
<accession>A0ABR1T164</accession>
<dbReference type="Pfam" id="PF26640">
    <property type="entry name" value="DUF8212"/>
    <property type="match status" value="1"/>
</dbReference>
<evidence type="ECO:0000259" key="1">
    <source>
        <dbReference type="Pfam" id="PF06985"/>
    </source>
</evidence>
<dbReference type="InterPro" id="IPR010730">
    <property type="entry name" value="HET"/>
</dbReference>
<dbReference type="InterPro" id="IPR058525">
    <property type="entry name" value="DUF8212"/>
</dbReference>
<organism evidence="3 4">
    <name type="scientific">Apiospora rasikravindrae</name>
    <dbReference type="NCBI Taxonomy" id="990691"/>
    <lineage>
        <taxon>Eukaryota</taxon>
        <taxon>Fungi</taxon>
        <taxon>Dikarya</taxon>
        <taxon>Ascomycota</taxon>
        <taxon>Pezizomycotina</taxon>
        <taxon>Sordariomycetes</taxon>
        <taxon>Xylariomycetidae</taxon>
        <taxon>Amphisphaeriales</taxon>
        <taxon>Apiosporaceae</taxon>
        <taxon>Apiospora</taxon>
    </lineage>
</organism>
<dbReference type="Pfam" id="PF06985">
    <property type="entry name" value="HET"/>
    <property type="match status" value="1"/>
</dbReference>
<sequence length="549" mass="61707">MRLINCRSYPLQIKEFIGSPPEPFAILSHTWDAQEVTFQDFANIDTRTSARGWDKIQKTCRKALECGYSYVWIDSCCIDKTNNAELTESINSMFQWYSDAALCLVYLSDVDAGDRNTLRRARWFSRGWTLQETIAPREAYFYDSSWRFFGTRESLCQELSSITGIDAGVLSPPPGADIRDLLAEIPVARRMSWAASRQTTKLEDTAYCLIGLFGVNMPMLYGEGSQAFVRLQEEIIRDNNDLTLFAWTAKMHDQSMGQEDNSSMYRGVLAESPAEFAGLGNLVLEHDLKFNSDYSMSNKGLRIHTYLHPTHDTEDVVMPLHCHTLATNGQKMPQLGLFLKHEGASVYVRTKPQMLATLSGNILSSSGNDIFISKRYKPKRAPAAGTNIISAVYFNIQGLQDSSAVQLIETAPRELWDAQNRVFVTRGLRSFTAFHKFQLTGNYIGHLIVACGFSEDNKTPWVHMEDVLGALYPAAKVRDYGAVAQIGAAKGSLKKRKQDLMMFVPTSNTMKARFGVAKVQCEQQTRNGEPILVVNLELKKNNAVAFHLF</sequence>
<name>A0ABR1T164_9PEZI</name>
<protein>
    <recommendedName>
        <fullName evidence="5">Heterokaryon incompatibility domain-containing protein</fullName>
    </recommendedName>
</protein>